<sequence length="79" mass="8694">MQVQFFESPLPLSLFLSLSPLCTPSGSSTIRVYPTTSSFLSFHFNSSAKSTHCKSTSSRPNLPQLRPPPPHLTNTFLPT</sequence>
<evidence type="ECO:0000256" key="1">
    <source>
        <dbReference type="SAM" id="MobiDB-lite"/>
    </source>
</evidence>
<accession>A0A6A6WT36</accession>
<gene>
    <name evidence="2" type="ORF">K505DRAFT_329791</name>
</gene>
<dbReference type="AlphaFoldDB" id="A0A6A6WT36"/>
<evidence type="ECO:0000313" key="2">
    <source>
        <dbReference type="EMBL" id="KAF2787259.1"/>
    </source>
</evidence>
<feature type="region of interest" description="Disordered" evidence="1">
    <location>
        <begin position="49"/>
        <end position="79"/>
    </location>
</feature>
<name>A0A6A6WT36_9PLEO</name>
<dbReference type="EMBL" id="MU002341">
    <property type="protein sequence ID" value="KAF2787259.1"/>
    <property type="molecule type" value="Genomic_DNA"/>
</dbReference>
<evidence type="ECO:0000313" key="3">
    <source>
        <dbReference type="Proteomes" id="UP000799757"/>
    </source>
</evidence>
<feature type="compositionally biased region" description="Polar residues" evidence="1">
    <location>
        <begin position="49"/>
        <end position="58"/>
    </location>
</feature>
<organism evidence="2 3">
    <name type="scientific">Melanomma pulvis-pyrius CBS 109.77</name>
    <dbReference type="NCBI Taxonomy" id="1314802"/>
    <lineage>
        <taxon>Eukaryota</taxon>
        <taxon>Fungi</taxon>
        <taxon>Dikarya</taxon>
        <taxon>Ascomycota</taxon>
        <taxon>Pezizomycotina</taxon>
        <taxon>Dothideomycetes</taxon>
        <taxon>Pleosporomycetidae</taxon>
        <taxon>Pleosporales</taxon>
        <taxon>Melanommataceae</taxon>
        <taxon>Melanomma</taxon>
    </lineage>
</organism>
<keyword evidence="3" id="KW-1185">Reference proteome</keyword>
<dbReference type="Proteomes" id="UP000799757">
    <property type="component" value="Unassembled WGS sequence"/>
</dbReference>
<reference evidence="2" key="1">
    <citation type="journal article" date="2020" name="Stud. Mycol.">
        <title>101 Dothideomycetes genomes: a test case for predicting lifestyles and emergence of pathogens.</title>
        <authorList>
            <person name="Haridas S."/>
            <person name="Albert R."/>
            <person name="Binder M."/>
            <person name="Bloem J."/>
            <person name="Labutti K."/>
            <person name="Salamov A."/>
            <person name="Andreopoulos B."/>
            <person name="Baker S."/>
            <person name="Barry K."/>
            <person name="Bills G."/>
            <person name="Bluhm B."/>
            <person name="Cannon C."/>
            <person name="Castanera R."/>
            <person name="Culley D."/>
            <person name="Daum C."/>
            <person name="Ezra D."/>
            <person name="Gonzalez J."/>
            <person name="Henrissat B."/>
            <person name="Kuo A."/>
            <person name="Liang C."/>
            <person name="Lipzen A."/>
            <person name="Lutzoni F."/>
            <person name="Magnuson J."/>
            <person name="Mondo S."/>
            <person name="Nolan M."/>
            <person name="Ohm R."/>
            <person name="Pangilinan J."/>
            <person name="Park H.-J."/>
            <person name="Ramirez L."/>
            <person name="Alfaro M."/>
            <person name="Sun H."/>
            <person name="Tritt A."/>
            <person name="Yoshinaga Y."/>
            <person name="Zwiers L.-H."/>
            <person name="Turgeon B."/>
            <person name="Goodwin S."/>
            <person name="Spatafora J."/>
            <person name="Crous P."/>
            <person name="Grigoriev I."/>
        </authorList>
    </citation>
    <scope>NUCLEOTIDE SEQUENCE</scope>
    <source>
        <strain evidence="2">CBS 109.77</strain>
    </source>
</reference>
<proteinExistence type="predicted"/>
<protein>
    <submittedName>
        <fullName evidence="2">Uncharacterized protein</fullName>
    </submittedName>
</protein>